<name>A0A8X6YCP4_9ARAC</name>
<gene>
    <name evidence="2" type="ORF">TNIN_416081</name>
</gene>
<comment type="caution">
    <text evidence="2">The sequence shown here is derived from an EMBL/GenBank/DDBJ whole genome shotgun (WGS) entry which is preliminary data.</text>
</comment>
<feature type="compositionally biased region" description="Basic and acidic residues" evidence="1">
    <location>
        <begin position="62"/>
        <end position="75"/>
    </location>
</feature>
<sequence length="154" mass="17070">MNRGAILRLISKGKFPGNLTTDLGLWWGPFDWVLRNEKRAADDNPRHLLNPPAYPSSPHHPALGEKPSRRRTFPDPEHRTLRNVVADGPLCSPLQLGGGQKKKVLFFPPEGGGVSLIDGKCLRDGNERIVAKDCFVMLLNCNREVTGAFVCFVT</sequence>
<dbReference type="AlphaFoldDB" id="A0A8X6YCP4"/>
<evidence type="ECO:0000313" key="3">
    <source>
        <dbReference type="Proteomes" id="UP000886998"/>
    </source>
</evidence>
<protein>
    <submittedName>
        <fullName evidence="2">Uncharacterized protein</fullName>
    </submittedName>
</protein>
<organism evidence="2 3">
    <name type="scientific">Trichonephila inaurata madagascariensis</name>
    <dbReference type="NCBI Taxonomy" id="2747483"/>
    <lineage>
        <taxon>Eukaryota</taxon>
        <taxon>Metazoa</taxon>
        <taxon>Ecdysozoa</taxon>
        <taxon>Arthropoda</taxon>
        <taxon>Chelicerata</taxon>
        <taxon>Arachnida</taxon>
        <taxon>Araneae</taxon>
        <taxon>Araneomorphae</taxon>
        <taxon>Entelegynae</taxon>
        <taxon>Araneoidea</taxon>
        <taxon>Nephilidae</taxon>
        <taxon>Trichonephila</taxon>
        <taxon>Trichonephila inaurata</taxon>
    </lineage>
</organism>
<dbReference type="EMBL" id="BMAV01016430">
    <property type="protein sequence ID" value="GFY67154.1"/>
    <property type="molecule type" value="Genomic_DNA"/>
</dbReference>
<accession>A0A8X6YCP4</accession>
<reference evidence="2" key="1">
    <citation type="submission" date="2020-08" db="EMBL/GenBank/DDBJ databases">
        <title>Multicomponent nature underlies the extraordinary mechanical properties of spider dragline silk.</title>
        <authorList>
            <person name="Kono N."/>
            <person name="Nakamura H."/>
            <person name="Mori M."/>
            <person name="Yoshida Y."/>
            <person name="Ohtoshi R."/>
            <person name="Malay A.D."/>
            <person name="Moran D.A.P."/>
            <person name="Tomita M."/>
            <person name="Numata K."/>
            <person name="Arakawa K."/>
        </authorList>
    </citation>
    <scope>NUCLEOTIDE SEQUENCE</scope>
</reference>
<evidence type="ECO:0000256" key="1">
    <source>
        <dbReference type="SAM" id="MobiDB-lite"/>
    </source>
</evidence>
<proteinExistence type="predicted"/>
<evidence type="ECO:0000313" key="2">
    <source>
        <dbReference type="EMBL" id="GFY67154.1"/>
    </source>
</evidence>
<keyword evidence="3" id="KW-1185">Reference proteome</keyword>
<dbReference type="Proteomes" id="UP000886998">
    <property type="component" value="Unassembled WGS sequence"/>
</dbReference>
<feature type="region of interest" description="Disordered" evidence="1">
    <location>
        <begin position="43"/>
        <end position="75"/>
    </location>
</feature>